<name>A0A2N8KZT3_9BURK</name>
<dbReference type="AlphaFoldDB" id="A0A2N8KZT3"/>
<gene>
    <name evidence="2" type="ORF">C1O66_16410</name>
</gene>
<dbReference type="EMBL" id="POSP01000003">
    <property type="protein sequence ID" value="PND38953.1"/>
    <property type="molecule type" value="Genomic_DNA"/>
</dbReference>
<evidence type="ECO:0000313" key="3">
    <source>
        <dbReference type="Proteomes" id="UP000235916"/>
    </source>
</evidence>
<comment type="caution">
    <text evidence="2">The sequence shown here is derived from an EMBL/GenBank/DDBJ whole genome shotgun (WGS) entry which is preliminary data.</text>
</comment>
<sequence length="503" mass="50876">MLAAHPCGARRRAGLWRAAPKCKEAAQQHKFTAATQGHMGEQHAARPIAPVRPAPIPFFSLLYFSEFSSMRFKQIWGSGLSCLALSAVTLLSACGGGSGSSSNTQVRLLNASVGYSSLDLAVNSTTLNTGVAYGNVGSYASVDINATSSQIQTTGVGATVANLTPTLAADSHYTLIAYGWGGAVRNSLLQETETAPDANKSKLLVLNLAPDAGALDVYITAANNSDSLETATPVDSAIAGGTGSGYNTLNSGTFRITLTGSGKPSDIRLDLPSVTLESTGVATLVATATSGGRLVNGMVLKQQGAVSNLPTTKARVRVAATLAGSASVNASIGGQSVLPSTLAPQIGAYTTVEAGAPVLDLRVNGIALNTSNPTLKAGGDYTLLVWGTAASPQLSVLSDDNRLPTASGTAKIRLINGLSGANTGLGMALDYSSIASNITPGSASSAAVVNASATASLLTVNSPASATAIYSNASLIVPTSAVFSLFMMGDPAAPIGQLVRDDR</sequence>
<dbReference type="InterPro" id="IPR025510">
    <property type="entry name" value="DUF4397"/>
</dbReference>
<accession>A0A2N8KZT3</accession>
<organism evidence="2 3">
    <name type="scientific">Kinneretia aquatilis</name>
    <dbReference type="NCBI Taxonomy" id="2070761"/>
    <lineage>
        <taxon>Bacteria</taxon>
        <taxon>Pseudomonadati</taxon>
        <taxon>Pseudomonadota</taxon>
        <taxon>Betaproteobacteria</taxon>
        <taxon>Burkholderiales</taxon>
        <taxon>Sphaerotilaceae</taxon>
        <taxon>Roseateles</taxon>
    </lineage>
</organism>
<evidence type="ECO:0000259" key="1">
    <source>
        <dbReference type="Pfam" id="PF14344"/>
    </source>
</evidence>
<dbReference type="OrthoDB" id="9149069at2"/>
<evidence type="ECO:0000313" key="2">
    <source>
        <dbReference type="EMBL" id="PND38953.1"/>
    </source>
</evidence>
<keyword evidence="3" id="KW-1185">Reference proteome</keyword>
<dbReference type="Proteomes" id="UP000235916">
    <property type="component" value="Unassembled WGS sequence"/>
</dbReference>
<feature type="domain" description="DUF4397" evidence="1">
    <location>
        <begin position="314"/>
        <end position="417"/>
    </location>
</feature>
<reference evidence="2 3" key="1">
    <citation type="submission" date="2018-01" db="EMBL/GenBank/DDBJ databases">
        <title>Draft genome sequence of Paucibacter aquatile CR182 isolated from freshwater of the Nakdong River.</title>
        <authorList>
            <person name="Choi A."/>
            <person name="Chung E.J."/>
        </authorList>
    </citation>
    <scope>NUCLEOTIDE SEQUENCE [LARGE SCALE GENOMIC DNA]</scope>
    <source>
        <strain evidence="2 3">CR182</strain>
    </source>
</reference>
<feature type="domain" description="DUF4397" evidence="1">
    <location>
        <begin position="105"/>
        <end position="218"/>
    </location>
</feature>
<proteinExistence type="predicted"/>
<protein>
    <recommendedName>
        <fullName evidence="1">DUF4397 domain-containing protein</fullName>
    </recommendedName>
</protein>
<dbReference type="Pfam" id="PF14344">
    <property type="entry name" value="DUF4397"/>
    <property type="match status" value="2"/>
</dbReference>